<dbReference type="GO" id="GO:0005737">
    <property type="term" value="C:cytoplasm"/>
    <property type="evidence" value="ECO:0007669"/>
    <property type="project" value="TreeGrafter"/>
</dbReference>
<feature type="region of interest" description="Disordered" evidence="1">
    <location>
        <begin position="49"/>
        <end position="95"/>
    </location>
</feature>
<proteinExistence type="predicted"/>
<dbReference type="PANTHER" id="PTHR44099:SF4">
    <property type="entry name" value="RABCONNECTIN-3B, ISOFORM A"/>
    <property type="match status" value="1"/>
</dbReference>
<accession>A0A9Q1RGS8</accession>
<evidence type="ECO:0000256" key="1">
    <source>
        <dbReference type="SAM" id="MobiDB-lite"/>
    </source>
</evidence>
<sequence>MRSFAEKVSDIKPPLLQLLVSFWQDEDEHVKMATLSLFHCAASRAIPLPLRPDNSRDNENGVSPRGNYDSVPSEEPTNCLRDDRQIVTEGNSEDEESEIGSWLESFEMQDWISCVGGTSQDAMTSHIIVAAALAVWYPSLVKPNLVGLAVNPLVKLVMAMNEKYRSTAAEILAEGMESTWKACIGSEIPRLIGDIFFQIECVTGASANTPAKNPSTSVRIRDILVGILLPSLAMADVLGFLNVIESQIWSTASDLPVHTIDPGNLAMRKTCLQSSMAALKEIARIFPMLALNDPVTRLAIGDAIGEMNSPNIRVYDMQSITKIKVLDASGPPGFPSLLGGASGMTVTTAISALSFSPDGEGLFAFSETGLLIRWWSYSLGSVWWEKLNRNLVHVQCTKLIFVPPCEGFSANANRSSIMASVFSKGGDAKSQEKTNASNEMDRFKQLLHNIDLSYRIEWVGQRKIKLIQHGRDLGTFQL</sequence>
<gene>
    <name evidence="2" type="ORF">K7X08_013311</name>
</gene>
<comment type="caution">
    <text evidence="2">The sequence shown here is derived from an EMBL/GenBank/DDBJ whole genome shotgun (WGS) entry which is preliminary data.</text>
</comment>
<evidence type="ECO:0000313" key="3">
    <source>
        <dbReference type="Proteomes" id="UP001152561"/>
    </source>
</evidence>
<keyword evidence="3" id="KW-1185">Reference proteome</keyword>
<dbReference type="Proteomes" id="UP001152561">
    <property type="component" value="Unassembled WGS sequence"/>
</dbReference>
<name>A0A9Q1RGS8_9SOLA</name>
<reference evidence="3" key="1">
    <citation type="journal article" date="2023" name="Proc. Natl. Acad. Sci. U.S.A.">
        <title>Genomic and structural basis for evolution of tropane alkaloid biosynthesis.</title>
        <authorList>
            <person name="Wanga Y.-J."/>
            <person name="Taina T."/>
            <person name="Yua J.-Y."/>
            <person name="Lia J."/>
            <person name="Xua B."/>
            <person name="Chenc J."/>
            <person name="D'Auriad J.C."/>
            <person name="Huanga J.-P."/>
            <person name="Huanga S.-X."/>
        </authorList>
    </citation>
    <scope>NUCLEOTIDE SEQUENCE [LARGE SCALE GENOMIC DNA]</scope>
    <source>
        <strain evidence="3">cv. KIB-2019</strain>
    </source>
</reference>
<dbReference type="OrthoDB" id="338622at2759"/>
<dbReference type="AlphaFoldDB" id="A0A9Q1RGS8"/>
<evidence type="ECO:0000313" key="2">
    <source>
        <dbReference type="EMBL" id="KAJ8555815.1"/>
    </source>
</evidence>
<dbReference type="EMBL" id="JAJAGQ010000008">
    <property type="protein sequence ID" value="KAJ8555815.1"/>
    <property type="molecule type" value="Genomic_DNA"/>
</dbReference>
<organism evidence="2 3">
    <name type="scientific">Anisodus acutangulus</name>
    <dbReference type="NCBI Taxonomy" id="402998"/>
    <lineage>
        <taxon>Eukaryota</taxon>
        <taxon>Viridiplantae</taxon>
        <taxon>Streptophyta</taxon>
        <taxon>Embryophyta</taxon>
        <taxon>Tracheophyta</taxon>
        <taxon>Spermatophyta</taxon>
        <taxon>Magnoliopsida</taxon>
        <taxon>eudicotyledons</taxon>
        <taxon>Gunneridae</taxon>
        <taxon>Pentapetalae</taxon>
        <taxon>asterids</taxon>
        <taxon>lamiids</taxon>
        <taxon>Solanales</taxon>
        <taxon>Solanaceae</taxon>
        <taxon>Solanoideae</taxon>
        <taxon>Hyoscyameae</taxon>
        <taxon>Anisodus</taxon>
    </lineage>
</organism>
<dbReference type="InterPro" id="IPR011044">
    <property type="entry name" value="Quino_amine_DH_bsu"/>
</dbReference>
<protein>
    <submittedName>
        <fullName evidence="2">Uncharacterized protein</fullName>
    </submittedName>
</protein>
<dbReference type="PANTHER" id="PTHR44099">
    <property type="entry name" value="RABCONNECTIN-3B, ISOFORM A"/>
    <property type="match status" value="1"/>
</dbReference>
<dbReference type="SUPFAM" id="SSF50969">
    <property type="entry name" value="YVTN repeat-like/Quinoprotein amine dehydrogenase"/>
    <property type="match status" value="1"/>
</dbReference>
<dbReference type="InterPro" id="IPR049916">
    <property type="entry name" value="WDR72-like"/>
</dbReference>